<dbReference type="GO" id="GO:0046872">
    <property type="term" value="F:metal ion binding"/>
    <property type="evidence" value="ECO:0007669"/>
    <property type="project" value="UniProtKB-KW"/>
</dbReference>
<dbReference type="InterPro" id="IPR045089">
    <property type="entry name" value="PGGT1B-like"/>
</dbReference>
<evidence type="ECO:0000313" key="10">
    <source>
        <dbReference type="EMBL" id="USW57745.1"/>
    </source>
</evidence>
<evidence type="ECO:0000313" key="11">
    <source>
        <dbReference type="Proteomes" id="UP001056384"/>
    </source>
</evidence>
<evidence type="ECO:0000256" key="1">
    <source>
        <dbReference type="ARBA" id="ARBA00001947"/>
    </source>
</evidence>
<dbReference type="InterPro" id="IPR008930">
    <property type="entry name" value="Terpenoid_cyclase/PrenylTrfase"/>
</dbReference>
<comment type="cofactor">
    <cofactor evidence="1">
        <name>Zn(2+)</name>
        <dbReference type="ChEBI" id="CHEBI:29105"/>
    </cofactor>
</comment>
<dbReference type="PANTHER" id="PTHR11774:SF4">
    <property type="entry name" value="GERANYLGERANYL TRANSFERASE TYPE-1 SUBUNIT BETA"/>
    <property type="match status" value="1"/>
</dbReference>
<name>A0A9Q9B3W4_9PEZI</name>
<dbReference type="AlphaFoldDB" id="A0A9Q9B3W4"/>
<feature type="region of interest" description="Disordered" evidence="8">
    <location>
        <begin position="273"/>
        <end position="327"/>
    </location>
</feature>
<dbReference type="InterPro" id="IPR001330">
    <property type="entry name" value="Prenyltrans"/>
</dbReference>
<keyword evidence="4" id="KW-0808">Transferase</keyword>
<comment type="similarity">
    <text evidence="2">Belongs to the protein prenyltransferase subunit beta family.</text>
</comment>
<dbReference type="Pfam" id="PF00432">
    <property type="entry name" value="Prenyltrans"/>
    <property type="match status" value="1"/>
</dbReference>
<reference evidence="10" key="1">
    <citation type="submission" date="2022-06" db="EMBL/GenBank/DDBJ databases">
        <title>Complete genome sequences of two strains of the flax pathogen Septoria linicola.</title>
        <authorList>
            <person name="Lapalu N."/>
            <person name="Simon A."/>
            <person name="Demenou B."/>
            <person name="Paumier D."/>
            <person name="Guillot M.-P."/>
            <person name="Gout L."/>
            <person name="Valade R."/>
        </authorList>
    </citation>
    <scope>NUCLEOTIDE SEQUENCE</scope>
    <source>
        <strain evidence="10">SE15195</strain>
    </source>
</reference>
<feature type="domain" description="Prenyltransferase alpha-alpha toroid" evidence="9">
    <location>
        <begin position="11"/>
        <end position="417"/>
    </location>
</feature>
<dbReference type="SUPFAM" id="SSF48239">
    <property type="entry name" value="Terpenoid cyclases/Protein prenyltransferases"/>
    <property type="match status" value="1"/>
</dbReference>
<evidence type="ECO:0000256" key="2">
    <source>
        <dbReference type="ARBA" id="ARBA00010497"/>
    </source>
</evidence>
<gene>
    <name evidence="10" type="ORF">Slin15195_G110640</name>
</gene>
<evidence type="ECO:0000256" key="5">
    <source>
        <dbReference type="ARBA" id="ARBA00022723"/>
    </source>
</evidence>
<keyword evidence="11" id="KW-1185">Reference proteome</keyword>
<proteinExistence type="inferred from homology"/>
<sequence>MTIDLAEPVLLNKDRQVKYWKRCLKTLLPHHYTGNEGNRMYLGFFMLSALDLLDSWHDVANETERNDYVNWIYRCQHPDGGFRMWPGTDFDQRRNDENAKWDPANVPATFFALSALLVAGDDLTRVRRKATLEWICRMQRPDGSFGETNIEGTINGGMDPRFGYCATGVRYILRGNESGPLTIDGTTVADIEVDRLVGCIRLAESYDGGIADSPYHEPHAGYEYCALGALNFIGRLATPRSDKTDLITGPSDPGATIRWLIERQTDLEDLEEELEFEDDDDEAEDETQPASKKAKTEPAADSPIAEPVHQSPERSTLITGFSLEPPDAGMNGRTGKVADTCYAWWAGASFHLMQEPQLYCQSRLRRYLLEKTQHPVLGGFGKYPGDLPDLYHSYLALAALGLDGVEGVQPVDPAMCISKRASARLDTIWKSWKN</sequence>
<accession>A0A9Q9B3W4</accession>
<evidence type="ECO:0000259" key="9">
    <source>
        <dbReference type="Pfam" id="PF00432"/>
    </source>
</evidence>
<evidence type="ECO:0000256" key="8">
    <source>
        <dbReference type="SAM" id="MobiDB-lite"/>
    </source>
</evidence>
<dbReference type="PANTHER" id="PTHR11774">
    <property type="entry name" value="GERANYLGERANYL TRANSFERASE TYPE BETA SUBUNIT"/>
    <property type="match status" value="1"/>
</dbReference>
<evidence type="ECO:0000256" key="7">
    <source>
        <dbReference type="ARBA" id="ARBA00022833"/>
    </source>
</evidence>
<dbReference type="GO" id="GO:0004662">
    <property type="term" value="F:CAAX-protein geranylgeranyltransferase activity"/>
    <property type="evidence" value="ECO:0007669"/>
    <property type="project" value="TreeGrafter"/>
</dbReference>
<dbReference type="Gene3D" id="1.50.10.20">
    <property type="match status" value="1"/>
</dbReference>
<evidence type="ECO:0000256" key="6">
    <source>
        <dbReference type="ARBA" id="ARBA00022737"/>
    </source>
</evidence>
<protein>
    <submittedName>
        <fullName evidence="10">Terpenoid cyclases/protein prenyltransferase alpha-alpha toroid</fullName>
    </submittedName>
</protein>
<evidence type="ECO:0000256" key="4">
    <source>
        <dbReference type="ARBA" id="ARBA00022679"/>
    </source>
</evidence>
<organism evidence="10 11">
    <name type="scientific">Septoria linicola</name>
    <dbReference type="NCBI Taxonomy" id="215465"/>
    <lineage>
        <taxon>Eukaryota</taxon>
        <taxon>Fungi</taxon>
        <taxon>Dikarya</taxon>
        <taxon>Ascomycota</taxon>
        <taxon>Pezizomycotina</taxon>
        <taxon>Dothideomycetes</taxon>
        <taxon>Dothideomycetidae</taxon>
        <taxon>Mycosphaerellales</taxon>
        <taxon>Mycosphaerellaceae</taxon>
        <taxon>Septoria</taxon>
    </lineage>
</organism>
<keyword evidence="6" id="KW-0677">Repeat</keyword>
<keyword evidence="5" id="KW-0479">Metal-binding</keyword>
<feature type="compositionally biased region" description="Acidic residues" evidence="8">
    <location>
        <begin position="273"/>
        <end position="287"/>
    </location>
</feature>
<dbReference type="GO" id="GO:0005953">
    <property type="term" value="C:CAAX-protein geranylgeranyltransferase complex"/>
    <property type="evidence" value="ECO:0007669"/>
    <property type="project" value="TreeGrafter"/>
</dbReference>
<dbReference type="Proteomes" id="UP001056384">
    <property type="component" value="Chromosome 10"/>
</dbReference>
<keyword evidence="7" id="KW-0862">Zinc</keyword>
<evidence type="ECO:0000256" key="3">
    <source>
        <dbReference type="ARBA" id="ARBA00022602"/>
    </source>
</evidence>
<dbReference type="EMBL" id="CP099427">
    <property type="protein sequence ID" value="USW57745.1"/>
    <property type="molecule type" value="Genomic_DNA"/>
</dbReference>
<keyword evidence="3" id="KW-0637">Prenyltransferase</keyword>